<gene>
    <name evidence="1" type="ORF">PV09_06631</name>
</gene>
<reference evidence="1 2" key="1">
    <citation type="submission" date="2015-01" db="EMBL/GenBank/DDBJ databases">
        <title>The Genome Sequence of Ochroconis gallopava CBS43764.</title>
        <authorList>
            <consortium name="The Broad Institute Genomics Platform"/>
            <person name="Cuomo C."/>
            <person name="de Hoog S."/>
            <person name="Gorbushina A."/>
            <person name="Stielow B."/>
            <person name="Teixiera M."/>
            <person name="Abouelleil A."/>
            <person name="Chapman S.B."/>
            <person name="Priest M."/>
            <person name="Young S.K."/>
            <person name="Wortman J."/>
            <person name="Nusbaum C."/>
            <person name="Birren B."/>
        </authorList>
    </citation>
    <scope>NUCLEOTIDE SEQUENCE [LARGE SCALE GENOMIC DNA]</scope>
    <source>
        <strain evidence="1 2">CBS 43764</strain>
    </source>
</reference>
<dbReference type="InterPro" id="IPR029063">
    <property type="entry name" value="SAM-dependent_MTases_sf"/>
</dbReference>
<dbReference type="InParanoid" id="A0A0D1XIJ7"/>
<evidence type="ECO:0000313" key="1">
    <source>
        <dbReference type="EMBL" id="KIW02146.1"/>
    </source>
</evidence>
<dbReference type="SUPFAM" id="SSF53335">
    <property type="entry name" value="S-adenosyl-L-methionine-dependent methyltransferases"/>
    <property type="match status" value="1"/>
</dbReference>
<name>A0A0D1XIJ7_9PEZI</name>
<dbReference type="VEuPathDB" id="FungiDB:PV09_06631"/>
<evidence type="ECO:0000313" key="2">
    <source>
        <dbReference type="Proteomes" id="UP000053259"/>
    </source>
</evidence>
<dbReference type="PANTHER" id="PTHR14614:SF130">
    <property type="entry name" value="PROTEIN-LYSINE N-METHYLTRANSFERASE EEF2KMT"/>
    <property type="match status" value="1"/>
</dbReference>
<dbReference type="AlphaFoldDB" id="A0A0D1XIJ7"/>
<accession>A0A0D1XIJ7</accession>
<dbReference type="InterPro" id="IPR019410">
    <property type="entry name" value="Methyltransf_16"/>
</dbReference>
<organism evidence="1 2">
    <name type="scientific">Verruconis gallopava</name>
    <dbReference type="NCBI Taxonomy" id="253628"/>
    <lineage>
        <taxon>Eukaryota</taxon>
        <taxon>Fungi</taxon>
        <taxon>Dikarya</taxon>
        <taxon>Ascomycota</taxon>
        <taxon>Pezizomycotina</taxon>
        <taxon>Dothideomycetes</taxon>
        <taxon>Pleosporomycetidae</taxon>
        <taxon>Venturiales</taxon>
        <taxon>Sympoventuriaceae</taxon>
        <taxon>Verruconis</taxon>
    </lineage>
</organism>
<dbReference type="GO" id="GO:0005737">
    <property type="term" value="C:cytoplasm"/>
    <property type="evidence" value="ECO:0007669"/>
    <property type="project" value="TreeGrafter"/>
</dbReference>
<dbReference type="FunCoup" id="A0A0D1XIJ7">
    <property type="interactions" value="499"/>
</dbReference>
<dbReference type="PANTHER" id="PTHR14614">
    <property type="entry name" value="HEPATOCELLULAR CARCINOMA-ASSOCIATED ANTIGEN"/>
    <property type="match status" value="1"/>
</dbReference>
<dbReference type="GO" id="GO:0008757">
    <property type="term" value="F:S-adenosylmethionine-dependent methyltransferase activity"/>
    <property type="evidence" value="ECO:0007669"/>
    <property type="project" value="UniProtKB-ARBA"/>
</dbReference>
<proteinExistence type="predicted"/>
<dbReference type="EMBL" id="KN847551">
    <property type="protein sequence ID" value="KIW02146.1"/>
    <property type="molecule type" value="Genomic_DNA"/>
</dbReference>
<protein>
    <recommendedName>
        <fullName evidence="3">FAM86 N-terminal domain-containing protein</fullName>
    </recommendedName>
</protein>
<dbReference type="GeneID" id="27314604"/>
<dbReference type="CDD" id="cd02440">
    <property type="entry name" value="AdoMet_MTases"/>
    <property type="match status" value="1"/>
</dbReference>
<dbReference type="RefSeq" id="XP_016212015.1">
    <property type="nucleotide sequence ID" value="XM_016360303.1"/>
</dbReference>
<dbReference type="Proteomes" id="UP000053259">
    <property type="component" value="Unassembled WGS sequence"/>
</dbReference>
<dbReference type="STRING" id="253628.A0A0D1XIJ7"/>
<dbReference type="OrthoDB" id="194386at2759"/>
<keyword evidence="2" id="KW-1185">Reference proteome</keyword>
<sequence length="350" mass="39016">MNPQDTTINTMATGKFHEALDRFRRQYFQLVDTKELAWPPHDTLRDLKSQTWLFKNLFDIENITYLPPERYRLRVLKQLLRSIEDSICDPEEDEISDDLSSALAVLMSRKLPTEATAAQQSAYVTYSFPSLGGLDPAITLLESRSVIASSGTTGRRTWEAALHLSRYLVEGKKIVKDKHVLELGAGTGLVSILCARWLGAKHVTATDGDDSVVEDMQKNIFLNGLEGDNSIYAKSLKWGHVFEEDEAGQSPYFDVVLGADITYDVAVVPALVATFRELLVLNSHVDIIIASAIRNADTFAAFVSACERAQFSVVNIDFPIHPTNEGEGPFYATTCPIRIVRMQSKDVIQD</sequence>
<dbReference type="HOGENOM" id="CLU_038942_1_2_1"/>
<evidence type="ECO:0008006" key="3">
    <source>
        <dbReference type="Google" id="ProtNLM"/>
    </source>
</evidence>
<dbReference type="Pfam" id="PF10294">
    <property type="entry name" value="Methyltransf_16"/>
    <property type="match status" value="1"/>
</dbReference>
<dbReference type="Gene3D" id="3.40.50.150">
    <property type="entry name" value="Vaccinia Virus protein VP39"/>
    <property type="match status" value="1"/>
</dbReference>